<dbReference type="AlphaFoldDB" id="A0A9W4SCI8"/>
<comment type="caution">
    <text evidence="2">The sequence shown here is derived from an EMBL/GenBank/DDBJ whole genome shotgun (WGS) entry which is preliminary data.</text>
</comment>
<evidence type="ECO:0000313" key="3">
    <source>
        <dbReference type="Proteomes" id="UP001153678"/>
    </source>
</evidence>
<name>A0A9W4SCI8_9GLOM</name>
<evidence type="ECO:0000256" key="1">
    <source>
        <dbReference type="SAM" id="MobiDB-lite"/>
    </source>
</evidence>
<keyword evidence="3" id="KW-1185">Reference proteome</keyword>
<feature type="compositionally biased region" description="Basic residues" evidence="1">
    <location>
        <begin position="10"/>
        <end position="23"/>
    </location>
</feature>
<dbReference type="EMBL" id="CAMKVN010000135">
    <property type="protein sequence ID" value="CAI2164147.1"/>
    <property type="molecule type" value="Genomic_DNA"/>
</dbReference>
<dbReference type="OrthoDB" id="4850648at2759"/>
<proteinExistence type="predicted"/>
<accession>A0A9W4SCI8</accession>
<gene>
    <name evidence="2" type="ORF">FWILDA_LOCUS1420</name>
</gene>
<dbReference type="Proteomes" id="UP001153678">
    <property type="component" value="Unassembled WGS sequence"/>
</dbReference>
<protein>
    <submittedName>
        <fullName evidence="2">16570_t:CDS:1</fullName>
    </submittedName>
</protein>
<evidence type="ECO:0000313" key="2">
    <source>
        <dbReference type="EMBL" id="CAI2164147.1"/>
    </source>
</evidence>
<dbReference type="PANTHER" id="PTHR37827">
    <property type="entry name" value="TUDOR DOMAIN-CONTAINING PROTEIN"/>
    <property type="match status" value="1"/>
</dbReference>
<organism evidence="2 3">
    <name type="scientific">Funneliformis geosporum</name>
    <dbReference type="NCBI Taxonomy" id="1117311"/>
    <lineage>
        <taxon>Eukaryota</taxon>
        <taxon>Fungi</taxon>
        <taxon>Fungi incertae sedis</taxon>
        <taxon>Mucoromycota</taxon>
        <taxon>Glomeromycotina</taxon>
        <taxon>Glomeromycetes</taxon>
        <taxon>Glomerales</taxon>
        <taxon>Glomeraceae</taxon>
        <taxon>Funneliformis</taxon>
    </lineage>
</organism>
<sequence length="190" mass="22719">MKATFTTKLPKNRITTKKNPSKSHHLSQKYLTRFRNTFYQVLCDHDPNLILEEKQDFLEYLAGKIWELNLLQQFIPSTRVKNKIDDEYFTLLNEQEIINKINEMMQNDFITFEFCENDRECIEISTSILSKWKPCHSACHKMISHKQMAYEYNTVVKLLEHEGVSKFVNWASKQKSYSKDHVIQKLRYSK</sequence>
<reference evidence="2" key="1">
    <citation type="submission" date="2022-08" db="EMBL/GenBank/DDBJ databases">
        <authorList>
            <person name="Kallberg Y."/>
            <person name="Tangrot J."/>
            <person name="Rosling A."/>
        </authorList>
    </citation>
    <scope>NUCLEOTIDE SEQUENCE</scope>
    <source>
        <strain evidence="2">Wild A</strain>
    </source>
</reference>
<feature type="region of interest" description="Disordered" evidence="1">
    <location>
        <begin position="1"/>
        <end position="23"/>
    </location>
</feature>
<dbReference type="PANTHER" id="PTHR37827:SF1">
    <property type="entry name" value="HNH DOMAIN-CONTAINING PROTEIN"/>
    <property type="match status" value="1"/>
</dbReference>